<accession>A0A9X9I5S8</accession>
<evidence type="ECO:0000313" key="3">
    <source>
        <dbReference type="Proteomes" id="UP001057336"/>
    </source>
</evidence>
<evidence type="ECO:0000313" key="2">
    <source>
        <dbReference type="EMBL" id="UTG75881.1"/>
    </source>
</evidence>
<feature type="transmembrane region" description="Helical" evidence="1">
    <location>
        <begin position="144"/>
        <end position="171"/>
    </location>
</feature>
<keyword evidence="1" id="KW-0472">Membrane</keyword>
<dbReference type="InterPro" id="IPR047798">
    <property type="entry name" value="BPSS1780-like"/>
</dbReference>
<feature type="transmembrane region" description="Helical" evidence="1">
    <location>
        <begin position="42"/>
        <end position="67"/>
    </location>
</feature>
<proteinExistence type="predicted"/>
<keyword evidence="1" id="KW-0812">Transmembrane</keyword>
<feature type="transmembrane region" description="Helical" evidence="1">
    <location>
        <begin position="73"/>
        <end position="94"/>
    </location>
</feature>
<keyword evidence="1" id="KW-1133">Transmembrane helix</keyword>
<dbReference type="EMBL" id="CP073118">
    <property type="protein sequence ID" value="UTG75881.1"/>
    <property type="molecule type" value="Genomic_DNA"/>
</dbReference>
<feature type="transmembrane region" description="Helical" evidence="1">
    <location>
        <begin position="183"/>
        <end position="203"/>
    </location>
</feature>
<name>A0A9X9I5S8_NEISU</name>
<feature type="transmembrane region" description="Helical" evidence="1">
    <location>
        <begin position="215"/>
        <end position="239"/>
    </location>
</feature>
<sequence length="251" mass="27672">MENQIPTSQEVRYHEPKRLPASAGINWIIGAIGLFKLNPWKWVGVLLAYMIVGFVVSIIDLLGINALSSLKSIAFGYVGSCLLGGAMYVANNTNNGKAFDVKDFFVVFLDKKMSFFILLLLQVLFSIAVSLLIIPLYFAGYWAMMIGVVLIVTVLLSIFLLTPALIVLDGLKPWEAIKANVKALMCNIPAMLVYVVGVVLYSFMSGVLGIMLGQWIIFIILLLFLPVSVVLLLAPYIAYRSIYPNGRVVKS</sequence>
<dbReference type="AlphaFoldDB" id="A0A9X9I5S8"/>
<dbReference type="Proteomes" id="UP001057336">
    <property type="component" value="Chromosome"/>
</dbReference>
<protein>
    <submittedName>
        <fullName evidence="2">Uncharacterized protein</fullName>
    </submittedName>
</protein>
<reference evidence="2" key="1">
    <citation type="submission" date="2021-04" db="EMBL/GenBank/DDBJ databases">
        <title>Characterizing Neisseria spp. as novel respiratory pathobionts in bronchiectasis.</title>
        <authorList>
            <person name="Li L."/>
            <person name="Mac Aogain M."/>
            <person name="Xu T."/>
            <person name="Jaggi T.K."/>
            <person name="Chan L.Y."/>
            <person name="Keir H.R."/>
            <person name="Dicker A.J."/>
            <person name="Qu J."/>
            <person name="Liu Y."/>
            <person name="Chen H.S."/>
            <person name="Koh M.S."/>
            <person name="Ong T.H."/>
            <person name="Lim A.Y.H."/>
            <person name="Abisheganaden J."/>
            <person name="Low T.B."/>
            <person name="Oliver B.G."/>
            <person name="Tan N.S."/>
            <person name="Fang M."/>
            <person name="Chalmers J.D."/>
            <person name="Chotirmall S.H."/>
        </authorList>
    </citation>
    <scope>NUCLEOTIDE SEQUENCE</scope>
    <source>
        <strain evidence="2">CG0073</strain>
    </source>
</reference>
<dbReference type="NCBIfam" id="NF041043">
    <property type="entry name" value="BPSS1780_fam"/>
    <property type="match status" value="1"/>
</dbReference>
<organism evidence="2 3">
    <name type="scientific">Neisseria subflava</name>
    <dbReference type="NCBI Taxonomy" id="28449"/>
    <lineage>
        <taxon>Bacteria</taxon>
        <taxon>Pseudomonadati</taxon>
        <taxon>Pseudomonadota</taxon>
        <taxon>Betaproteobacteria</taxon>
        <taxon>Neisseriales</taxon>
        <taxon>Neisseriaceae</taxon>
        <taxon>Neisseria</taxon>
    </lineage>
</organism>
<evidence type="ECO:0000256" key="1">
    <source>
        <dbReference type="SAM" id="Phobius"/>
    </source>
</evidence>
<feature type="transmembrane region" description="Helical" evidence="1">
    <location>
        <begin position="115"/>
        <end position="138"/>
    </location>
</feature>
<gene>
    <name evidence="2" type="ORF">KCG53_02205</name>
</gene>